<evidence type="ECO:0000259" key="2">
    <source>
        <dbReference type="PROSITE" id="PS51352"/>
    </source>
</evidence>
<evidence type="ECO:0000256" key="1">
    <source>
        <dbReference type="SAM" id="SignalP"/>
    </source>
</evidence>
<dbReference type="Proteomes" id="UP001596496">
    <property type="component" value="Unassembled WGS sequence"/>
</dbReference>
<feature type="chain" id="PRO_5046007549" evidence="1">
    <location>
        <begin position="23"/>
        <end position="207"/>
    </location>
</feature>
<comment type="caution">
    <text evidence="3">The sequence shown here is derived from an EMBL/GenBank/DDBJ whole genome shotgun (WGS) entry which is preliminary data.</text>
</comment>
<reference evidence="4" key="1">
    <citation type="journal article" date="2019" name="Int. J. Syst. Evol. Microbiol.">
        <title>The Global Catalogue of Microorganisms (GCM) 10K type strain sequencing project: providing services to taxonomists for standard genome sequencing and annotation.</title>
        <authorList>
            <consortium name="The Broad Institute Genomics Platform"/>
            <consortium name="The Broad Institute Genome Sequencing Center for Infectious Disease"/>
            <person name="Wu L."/>
            <person name="Ma J."/>
        </authorList>
    </citation>
    <scope>NUCLEOTIDE SEQUENCE [LARGE SCALE GENOMIC DNA]</scope>
    <source>
        <strain evidence="4">CECT 7649</strain>
    </source>
</reference>
<keyword evidence="1" id="KW-0732">Signal</keyword>
<dbReference type="InterPro" id="IPR013766">
    <property type="entry name" value="Thioredoxin_domain"/>
</dbReference>
<name>A0ABW2PBJ6_9ACTN</name>
<sequence length="207" mass="20860">MIPVRGARVAVVALSAALLVSACGGLNGSRAADPADGASPPSAALPPATSASASASAASAAAAASASGRVAVPDALRFSATTLKGEKFEGASLAGKPVVFWFWAPWCPNCLSEAPAVKATSARFTQVRFVGVAGLDTEAAMKEFVQRTGTGTGTIVHLSDEKGAVWTKLGISRQSTYVFMRPDGVTAKVSGPLDSAELADLVQRLAG</sequence>
<dbReference type="InterPro" id="IPR036249">
    <property type="entry name" value="Thioredoxin-like_sf"/>
</dbReference>
<dbReference type="InterPro" id="IPR000866">
    <property type="entry name" value="AhpC/TSA"/>
</dbReference>
<dbReference type="Gene3D" id="3.40.30.10">
    <property type="entry name" value="Glutaredoxin"/>
    <property type="match status" value="1"/>
</dbReference>
<dbReference type="InterPro" id="IPR050553">
    <property type="entry name" value="Thioredoxin_ResA/DsbE_sf"/>
</dbReference>
<dbReference type="PROSITE" id="PS51352">
    <property type="entry name" value="THIOREDOXIN_2"/>
    <property type="match status" value="1"/>
</dbReference>
<dbReference type="Pfam" id="PF00578">
    <property type="entry name" value="AhpC-TSA"/>
    <property type="match status" value="1"/>
</dbReference>
<organism evidence="3 4">
    <name type="scientific">Sphaerisporangium rhizosphaerae</name>
    <dbReference type="NCBI Taxonomy" id="2269375"/>
    <lineage>
        <taxon>Bacteria</taxon>
        <taxon>Bacillati</taxon>
        <taxon>Actinomycetota</taxon>
        <taxon>Actinomycetes</taxon>
        <taxon>Streptosporangiales</taxon>
        <taxon>Streptosporangiaceae</taxon>
        <taxon>Sphaerisporangium</taxon>
    </lineage>
</organism>
<keyword evidence="4" id="KW-1185">Reference proteome</keyword>
<dbReference type="PANTHER" id="PTHR42852:SF17">
    <property type="entry name" value="THIOREDOXIN-LIKE PROTEIN HI_1115"/>
    <property type="match status" value="1"/>
</dbReference>
<feature type="signal peptide" evidence="1">
    <location>
        <begin position="1"/>
        <end position="22"/>
    </location>
</feature>
<dbReference type="RefSeq" id="WP_380828985.1">
    <property type="nucleotide sequence ID" value="NZ_JBHTCG010000016.1"/>
</dbReference>
<dbReference type="SUPFAM" id="SSF52833">
    <property type="entry name" value="Thioredoxin-like"/>
    <property type="match status" value="1"/>
</dbReference>
<dbReference type="PANTHER" id="PTHR42852">
    <property type="entry name" value="THIOL:DISULFIDE INTERCHANGE PROTEIN DSBE"/>
    <property type="match status" value="1"/>
</dbReference>
<dbReference type="EMBL" id="JBHTCG010000016">
    <property type="protein sequence ID" value="MFC7385103.1"/>
    <property type="molecule type" value="Genomic_DNA"/>
</dbReference>
<feature type="domain" description="Thioredoxin" evidence="2">
    <location>
        <begin position="51"/>
        <end position="207"/>
    </location>
</feature>
<evidence type="ECO:0000313" key="4">
    <source>
        <dbReference type="Proteomes" id="UP001596496"/>
    </source>
</evidence>
<accession>A0ABW2PBJ6</accession>
<evidence type="ECO:0000313" key="3">
    <source>
        <dbReference type="EMBL" id="MFC7385103.1"/>
    </source>
</evidence>
<protein>
    <submittedName>
        <fullName evidence="3">TlpA family protein disulfide reductase</fullName>
    </submittedName>
</protein>
<proteinExistence type="predicted"/>
<dbReference type="PROSITE" id="PS51257">
    <property type="entry name" value="PROKAR_LIPOPROTEIN"/>
    <property type="match status" value="1"/>
</dbReference>
<gene>
    <name evidence="3" type="ORF">ACFQSB_23040</name>
</gene>